<protein>
    <submittedName>
        <fullName evidence="1">HAD-IA family hydrolase</fullName>
    </submittedName>
</protein>
<reference evidence="1 2" key="1">
    <citation type="submission" date="2021-02" db="EMBL/GenBank/DDBJ databases">
        <title>Complete genome sequence of Lactococcus lactis strain K_LL004.</title>
        <authorList>
            <person name="Kim H.B."/>
        </authorList>
    </citation>
    <scope>NUCLEOTIDE SEQUENCE [LARGE SCALE GENOMIC DNA]</scope>
    <source>
        <strain evidence="1 2">K_LL004</strain>
    </source>
</reference>
<name>A0AA45KGR0_9LACT</name>
<dbReference type="AlphaFoldDB" id="A0AA45KGR0"/>
<keyword evidence="1" id="KW-0378">Hydrolase</keyword>
<dbReference type="SFLD" id="SFLDS00003">
    <property type="entry name" value="Haloacid_Dehalogenase"/>
    <property type="match status" value="1"/>
</dbReference>
<proteinExistence type="predicted"/>
<organism evidence="1 2">
    <name type="scientific">Lactococcus taiwanensis</name>
    <dbReference type="NCBI Taxonomy" id="1151742"/>
    <lineage>
        <taxon>Bacteria</taxon>
        <taxon>Bacillati</taxon>
        <taxon>Bacillota</taxon>
        <taxon>Bacilli</taxon>
        <taxon>Lactobacillales</taxon>
        <taxon>Streptococcaceae</taxon>
        <taxon>Lactococcus</taxon>
    </lineage>
</organism>
<dbReference type="InterPro" id="IPR036412">
    <property type="entry name" value="HAD-like_sf"/>
</dbReference>
<dbReference type="Pfam" id="PF00702">
    <property type="entry name" value="Hydrolase"/>
    <property type="match status" value="1"/>
</dbReference>
<dbReference type="NCBIfam" id="TIGR01509">
    <property type="entry name" value="HAD-SF-IA-v3"/>
    <property type="match status" value="1"/>
</dbReference>
<dbReference type="RefSeq" id="WP_205872116.1">
    <property type="nucleotide sequence ID" value="NZ_CP070872.1"/>
</dbReference>
<dbReference type="PANTHER" id="PTHR43611:SF3">
    <property type="entry name" value="FLAVIN MONONUCLEOTIDE HYDROLASE 1, CHLOROPLATIC"/>
    <property type="match status" value="1"/>
</dbReference>
<evidence type="ECO:0000313" key="2">
    <source>
        <dbReference type="Proteomes" id="UP000663608"/>
    </source>
</evidence>
<dbReference type="GO" id="GO:0016787">
    <property type="term" value="F:hydrolase activity"/>
    <property type="evidence" value="ECO:0007669"/>
    <property type="project" value="UniProtKB-KW"/>
</dbReference>
<dbReference type="EMBL" id="CP070872">
    <property type="protein sequence ID" value="QSE76959.1"/>
    <property type="molecule type" value="Genomic_DNA"/>
</dbReference>
<dbReference type="Gene3D" id="3.40.50.1000">
    <property type="entry name" value="HAD superfamily/HAD-like"/>
    <property type="match status" value="1"/>
</dbReference>
<dbReference type="InterPro" id="IPR006439">
    <property type="entry name" value="HAD-SF_hydro_IA"/>
</dbReference>
<dbReference type="KEGG" id="lti:JW886_01450"/>
<dbReference type="SFLD" id="SFLDG01129">
    <property type="entry name" value="C1.5:_HAD__Beta-PGM__Phosphata"/>
    <property type="match status" value="1"/>
</dbReference>
<dbReference type="InterPro" id="IPR023198">
    <property type="entry name" value="PGP-like_dom2"/>
</dbReference>
<keyword evidence="2" id="KW-1185">Reference proteome</keyword>
<sequence>MMTQAIIFDLGGVILDLNFKRMVDQFERLGVQNFAQYFTLQGQVDFFEQLELGQIRPETFFAKLRSVTNTSITDDQIREAWNLILTDFDLSRLSLLTELSVDYPLYLFSNTNAIHAAYFEKRCLEQTGHPLSYYFTKIYYSHELHLRKPTIESFKKVLEQAQLEAADTLFIDDNAANIAGAQAAGLRTHHLSPVEQLVDLDFVRLFY</sequence>
<dbReference type="InterPro" id="IPR023214">
    <property type="entry name" value="HAD_sf"/>
</dbReference>
<evidence type="ECO:0000313" key="1">
    <source>
        <dbReference type="EMBL" id="QSE76959.1"/>
    </source>
</evidence>
<gene>
    <name evidence="1" type="ORF">JW886_01450</name>
</gene>
<dbReference type="SUPFAM" id="SSF56784">
    <property type="entry name" value="HAD-like"/>
    <property type="match status" value="1"/>
</dbReference>
<dbReference type="Proteomes" id="UP000663608">
    <property type="component" value="Chromosome"/>
</dbReference>
<accession>A0AA45KGR0</accession>
<dbReference type="PANTHER" id="PTHR43611">
    <property type="entry name" value="ALPHA-D-GLUCOSE 1-PHOSPHATE PHOSPHATASE"/>
    <property type="match status" value="1"/>
</dbReference>
<dbReference type="Gene3D" id="1.10.150.240">
    <property type="entry name" value="Putative phosphatase, domain 2"/>
    <property type="match status" value="1"/>
</dbReference>